<name>A0A5C4MVI9_9RHOB</name>
<evidence type="ECO:0000313" key="5">
    <source>
        <dbReference type="Proteomes" id="UP000305887"/>
    </source>
</evidence>
<dbReference type="EMBL" id="VDFU01000017">
    <property type="protein sequence ID" value="TNC48428.1"/>
    <property type="molecule type" value="Genomic_DNA"/>
</dbReference>
<dbReference type="OrthoDB" id="9784719at2"/>
<gene>
    <name evidence="4" type="ORF">FHG66_13820</name>
</gene>
<dbReference type="GO" id="GO:0000160">
    <property type="term" value="P:phosphorelay signal transduction system"/>
    <property type="evidence" value="ECO:0007669"/>
    <property type="project" value="InterPro"/>
</dbReference>
<dbReference type="PANTHER" id="PTHR44591">
    <property type="entry name" value="STRESS RESPONSE REGULATOR PROTEIN 1"/>
    <property type="match status" value="1"/>
</dbReference>
<accession>A0A5C4MVI9</accession>
<proteinExistence type="predicted"/>
<evidence type="ECO:0000313" key="4">
    <source>
        <dbReference type="EMBL" id="TNC48428.1"/>
    </source>
</evidence>
<dbReference type="PROSITE" id="PS50110">
    <property type="entry name" value="RESPONSE_REGULATORY"/>
    <property type="match status" value="1"/>
</dbReference>
<dbReference type="SMART" id="SM00448">
    <property type="entry name" value="REC"/>
    <property type="match status" value="1"/>
</dbReference>
<feature type="modified residue" description="4-aspartylphosphate" evidence="2">
    <location>
        <position position="64"/>
    </location>
</feature>
<keyword evidence="1 2" id="KW-0597">Phosphoprotein</keyword>
<dbReference type="AlphaFoldDB" id="A0A5C4MVI9"/>
<organism evidence="4 5">
    <name type="scientific">Rubellimicrobium rubrum</name>
    <dbReference type="NCBI Taxonomy" id="2585369"/>
    <lineage>
        <taxon>Bacteria</taxon>
        <taxon>Pseudomonadati</taxon>
        <taxon>Pseudomonadota</taxon>
        <taxon>Alphaproteobacteria</taxon>
        <taxon>Rhodobacterales</taxon>
        <taxon>Roseobacteraceae</taxon>
        <taxon>Rubellimicrobium</taxon>
    </lineage>
</organism>
<dbReference type="Gene3D" id="3.40.50.2300">
    <property type="match status" value="1"/>
</dbReference>
<dbReference type="InterPro" id="IPR050595">
    <property type="entry name" value="Bact_response_regulator"/>
</dbReference>
<dbReference type="PANTHER" id="PTHR44591:SF21">
    <property type="entry name" value="TWO-COMPONENT RESPONSE REGULATOR"/>
    <property type="match status" value="1"/>
</dbReference>
<dbReference type="InterPro" id="IPR001789">
    <property type="entry name" value="Sig_transdc_resp-reg_receiver"/>
</dbReference>
<protein>
    <submittedName>
        <fullName evidence="4">Response regulator</fullName>
    </submittedName>
</protein>
<dbReference type="Pfam" id="PF00072">
    <property type="entry name" value="Response_reg"/>
    <property type="match status" value="1"/>
</dbReference>
<evidence type="ECO:0000256" key="1">
    <source>
        <dbReference type="ARBA" id="ARBA00022553"/>
    </source>
</evidence>
<dbReference type="InterPro" id="IPR011006">
    <property type="entry name" value="CheY-like_superfamily"/>
</dbReference>
<dbReference type="SUPFAM" id="SSF52172">
    <property type="entry name" value="CheY-like"/>
    <property type="match status" value="1"/>
</dbReference>
<keyword evidence="5" id="KW-1185">Reference proteome</keyword>
<feature type="domain" description="Response regulatory" evidence="3">
    <location>
        <begin position="14"/>
        <end position="129"/>
    </location>
</feature>
<evidence type="ECO:0000259" key="3">
    <source>
        <dbReference type="PROSITE" id="PS50110"/>
    </source>
</evidence>
<dbReference type="Proteomes" id="UP000305887">
    <property type="component" value="Unassembled WGS sequence"/>
</dbReference>
<evidence type="ECO:0000256" key="2">
    <source>
        <dbReference type="PROSITE-ProRule" id="PRU00169"/>
    </source>
</evidence>
<comment type="caution">
    <text evidence="4">The sequence shown here is derived from an EMBL/GenBank/DDBJ whole genome shotgun (WGS) entry which is preliminary data.</text>
</comment>
<sequence length="136" mass="14357">MTHRDRKMQDQRRSVLLVEDEALIRMMLAGEFEDGGFEVHEAGSADKAVALLEAGLEVTAVVTDVRMPGSMDGLGLTAWLADRRPGLPVVIISGYVAASEAVGLNPAVVAVLSKPYNPIDIVTLVSGPVFGGSVEP</sequence>
<reference evidence="4 5" key="1">
    <citation type="submission" date="2019-06" db="EMBL/GenBank/DDBJ databases">
        <title>YIM 131921 draft genome.</title>
        <authorList>
            <person name="Jiang L."/>
        </authorList>
    </citation>
    <scope>NUCLEOTIDE SEQUENCE [LARGE SCALE GENOMIC DNA]</scope>
    <source>
        <strain evidence="4 5">YIM 131921</strain>
    </source>
</reference>